<feature type="compositionally biased region" description="Low complexity" evidence="5">
    <location>
        <begin position="298"/>
        <end position="316"/>
    </location>
</feature>
<dbReference type="PRINTS" id="PR00302">
    <property type="entry name" value="LUPUSLA"/>
</dbReference>
<dbReference type="Proteomes" id="UP000827092">
    <property type="component" value="Unassembled WGS sequence"/>
</dbReference>
<dbReference type="InterPro" id="IPR000504">
    <property type="entry name" value="RRM_dom"/>
</dbReference>
<dbReference type="PROSITE" id="PS51938">
    <property type="entry name" value="SUZ_C"/>
    <property type="match status" value="1"/>
</dbReference>
<dbReference type="PROSITE" id="PS50961">
    <property type="entry name" value="HTH_LA"/>
    <property type="match status" value="1"/>
</dbReference>
<keyword evidence="2 4" id="KW-0694">RNA-binding</keyword>
<evidence type="ECO:0000256" key="4">
    <source>
        <dbReference type="PROSITE-ProRule" id="PRU00332"/>
    </source>
</evidence>
<evidence type="ECO:0000259" key="7">
    <source>
        <dbReference type="PROSITE" id="PS50961"/>
    </source>
</evidence>
<feature type="domain" description="RRM" evidence="6">
    <location>
        <begin position="159"/>
        <end position="257"/>
    </location>
</feature>
<dbReference type="Pfam" id="PF05383">
    <property type="entry name" value="La"/>
    <property type="match status" value="1"/>
</dbReference>
<dbReference type="EMBL" id="JAFNEN010000528">
    <property type="protein sequence ID" value="KAG8181194.1"/>
    <property type="molecule type" value="Genomic_DNA"/>
</dbReference>
<dbReference type="SUPFAM" id="SSF54928">
    <property type="entry name" value="RNA-binding domain, RBD"/>
    <property type="match status" value="1"/>
</dbReference>
<feature type="region of interest" description="Disordered" evidence="5">
    <location>
        <begin position="33"/>
        <end position="53"/>
    </location>
</feature>
<dbReference type="GO" id="GO:0006396">
    <property type="term" value="P:RNA processing"/>
    <property type="evidence" value="ECO:0007669"/>
    <property type="project" value="InterPro"/>
</dbReference>
<dbReference type="GO" id="GO:1990904">
    <property type="term" value="C:ribonucleoprotein complex"/>
    <property type="evidence" value="ECO:0007669"/>
    <property type="project" value="InterPro"/>
</dbReference>
<name>A0AAV6UBS5_9ARAC</name>
<evidence type="ECO:0000256" key="1">
    <source>
        <dbReference type="ARBA" id="ARBA00004123"/>
    </source>
</evidence>
<keyword evidence="3" id="KW-0539">Nucleus</keyword>
<keyword evidence="10" id="KW-1185">Reference proteome</keyword>
<dbReference type="InterPro" id="IPR012677">
    <property type="entry name" value="Nucleotide-bd_a/b_plait_sf"/>
</dbReference>
<dbReference type="InterPro" id="IPR036388">
    <property type="entry name" value="WH-like_DNA-bd_sf"/>
</dbReference>
<feature type="compositionally biased region" description="Polar residues" evidence="5">
    <location>
        <begin position="33"/>
        <end position="42"/>
    </location>
</feature>
<dbReference type="GO" id="GO:0005634">
    <property type="term" value="C:nucleus"/>
    <property type="evidence" value="ECO:0007669"/>
    <property type="project" value="UniProtKB-SubCell"/>
</dbReference>
<evidence type="ECO:0000259" key="8">
    <source>
        <dbReference type="PROSITE" id="PS51938"/>
    </source>
</evidence>
<dbReference type="InterPro" id="IPR045180">
    <property type="entry name" value="La_dom_prot"/>
</dbReference>
<feature type="compositionally biased region" description="Basic and acidic residues" evidence="5">
    <location>
        <begin position="352"/>
        <end position="363"/>
    </location>
</feature>
<evidence type="ECO:0000313" key="9">
    <source>
        <dbReference type="EMBL" id="KAG8181194.1"/>
    </source>
</evidence>
<feature type="region of interest" description="Disordered" evidence="5">
    <location>
        <begin position="249"/>
        <end position="373"/>
    </location>
</feature>
<dbReference type="PANTHER" id="PTHR22792:SF140">
    <property type="entry name" value="ACHILLES, ISOFORM A"/>
    <property type="match status" value="1"/>
</dbReference>
<comment type="caution">
    <text evidence="9">The sequence shown here is derived from an EMBL/GenBank/DDBJ whole genome shotgun (WGS) entry which is preliminary data.</text>
</comment>
<sequence>MSVEIVTMRLEDITMDMPPLILVSSDDNISCDSQSDGLNMSDSEPKDSGIDCDSSEQKLLADIPDPETTEKIMKTVEFYLSDANILKDPFLLKHVRRNKEGYVSLKLLASFRKLKSLSRNWKAVSHSVQKSSLLSLNSDGTKVRRLAPLPDHDETVISRSIIVSGFNSENPSSEISDMFSKFGDISLVRIIRPGGTIPSDVKKLFSQNPDLSSNISALVEFEEHSSAQKALDSKQTDGISVIPVLVKEKAKSETSTEPGAPPKESPKKKKKNRRSSNTDKKLLEDDKDSEQTRTRRTSSGSMSSQSSGYLSSSPNSPFDSKFPRRHSYNTTDIYNDPKSSFASLSSRQQRNPSKERIQQRRGTEGSLSSPWRRRREQMMLSDSNLLATSASTGSLVMQKSHPVHTIRMPRGPDGTNGFGTRPRLPSTAE</sequence>
<dbReference type="PROSITE" id="PS50102">
    <property type="entry name" value="RRM"/>
    <property type="match status" value="1"/>
</dbReference>
<dbReference type="CDD" id="cd08033">
    <property type="entry name" value="LARP_6"/>
    <property type="match status" value="1"/>
</dbReference>
<dbReference type="InterPro" id="IPR036390">
    <property type="entry name" value="WH_DNA-bd_sf"/>
</dbReference>
<evidence type="ECO:0000256" key="3">
    <source>
        <dbReference type="ARBA" id="ARBA00023242"/>
    </source>
</evidence>
<proteinExistence type="predicted"/>
<dbReference type="InterPro" id="IPR035979">
    <property type="entry name" value="RBD_domain_sf"/>
</dbReference>
<dbReference type="SMART" id="SM00715">
    <property type="entry name" value="LA"/>
    <property type="match status" value="1"/>
</dbReference>
<gene>
    <name evidence="9" type="ORF">JTE90_013164</name>
</gene>
<reference evidence="9 10" key="1">
    <citation type="journal article" date="2022" name="Nat. Ecol. Evol.">
        <title>A masculinizing supergene underlies an exaggerated male reproductive morph in a spider.</title>
        <authorList>
            <person name="Hendrickx F."/>
            <person name="De Corte Z."/>
            <person name="Sonet G."/>
            <person name="Van Belleghem S.M."/>
            <person name="Kostlbacher S."/>
            <person name="Vangestel C."/>
        </authorList>
    </citation>
    <scope>NUCLEOTIDE SEQUENCE [LARGE SCALE GENOMIC DNA]</scope>
    <source>
        <strain evidence="9">W744_W776</strain>
    </source>
</reference>
<feature type="region of interest" description="Disordered" evidence="5">
    <location>
        <begin position="390"/>
        <end position="429"/>
    </location>
</feature>
<dbReference type="InterPro" id="IPR006630">
    <property type="entry name" value="La_HTH"/>
</dbReference>
<comment type="subcellular location">
    <subcellularLocation>
        <location evidence="1">Nucleus</location>
    </subcellularLocation>
</comment>
<evidence type="ECO:0000259" key="6">
    <source>
        <dbReference type="PROSITE" id="PS50102"/>
    </source>
</evidence>
<protein>
    <recommendedName>
        <fullName evidence="11">La-related protein 6</fullName>
    </recommendedName>
</protein>
<dbReference type="FunFam" id="1.10.10.10:FF:000158">
    <property type="entry name" value="La ribonucleoprotein domain family member 7"/>
    <property type="match status" value="1"/>
</dbReference>
<feature type="domain" description="SUZ-C" evidence="8">
    <location>
        <begin position="366"/>
        <end position="422"/>
    </location>
</feature>
<dbReference type="AlphaFoldDB" id="A0AAV6UBS5"/>
<dbReference type="InterPro" id="IPR002344">
    <property type="entry name" value="Lupus_La"/>
</dbReference>
<evidence type="ECO:0000313" key="10">
    <source>
        <dbReference type="Proteomes" id="UP000827092"/>
    </source>
</evidence>
<dbReference type="Gene3D" id="3.30.70.330">
    <property type="match status" value="1"/>
</dbReference>
<evidence type="ECO:0000256" key="5">
    <source>
        <dbReference type="SAM" id="MobiDB-lite"/>
    </source>
</evidence>
<feature type="compositionally biased region" description="Basic and acidic residues" evidence="5">
    <location>
        <begin position="276"/>
        <end position="293"/>
    </location>
</feature>
<feature type="domain" description="HTH La-type RNA-binding" evidence="7">
    <location>
        <begin position="62"/>
        <end position="153"/>
    </location>
</feature>
<evidence type="ECO:0000256" key="2">
    <source>
        <dbReference type="ARBA" id="ARBA00022884"/>
    </source>
</evidence>
<dbReference type="GO" id="GO:0003729">
    <property type="term" value="F:mRNA binding"/>
    <property type="evidence" value="ECO:0007669"/>
    <property type="project" value="TreeGrafter"/>
</dbReference>
<organism evidence="9 10">
    <name type="scientific">Oedothorax gibbosus</name>
    <dbReference type="NCBI Taxonomy" id="931172"/>
    <lineage>
        <taxon>Eukaryota</taxon>
        <taxon>Metazoa</taxon>
        <taxon>Ecdysozoa</taxon>
        <taxon>Arthropoda</taxon>
        <taxon>Chelicerata</taxon>
        <taxon>Arachnida</taxon>
        <taxon>Araneae</taxon>
        <taxon>Araneomorphae</taxon>
        <taxon>Entelegynae</taxon>
        <taxon>Araneoidea</taxon>
        <taxon>Linyphiidae</taxon>
        <taxon>Erigoninae</taxon>
        <taxon>Oedothorax</taxon>
    </lineage>
</organism>
<dbReference type="Pfam" id="PF12901">
    <property type="entry name" value="SUZ-C"/>
    <property type="match status" value="1"/>
</dbReference>
<dbReference type="Gene3D" id="1.10.10.10">
    <property type="entry name" value="Winged helix-like DNA-binding domain superfamily/Winged helix DNA-binding domain"/>
    <property type="match status" value="1"/>
</dbReference>
<accession>A0AAV6UBS5</accession>
<dbReference type="SUPFAM" id="SSF46785">
    <property type="entry name" value="Winged helix' DNA-binding domain"/>
    <property type="match status" value="1"/>
</dbReference>
<evidence type="ECO:0008006" key="11">
    <source>
        <dbReference type="Google" id="ProtNLM"/>
    </source>
</evidence>
<dbReference type="InterPro" id="IPR024642">
    <property type="entry name" value="SUZ-C"/>
</dbReference>
<dbReference type="PANTHER" id="PTHR22792">
    <property type="entry name" value="LUPUS LA PROTEIN-RELATED"/>
    <property type="match status" value="1"/>
</dbReference>
<feature type="compositionally biased region" description="Polar residues" evidence="5">
    <location>
        <begin position="328"/>
        <end position="351"/>
    </location>
</feature>